<proteinExistence type="inferred from homology"/>
<dbReference type="PROSITE" id="PS00491">
    <property type="entry name" value="PROLINE_PEPTIDASE"/>
    <property type="match status" value="1"/>
</dbReference>
<evidence type="ECO:0000256" key="1">
    <source>
        <dbReference type="ARBA" id="ARBA00001424"/>
    </source>
</evidence>
<evidence type="ECO:0000256" key="11">
    <source>
        <dbReference type="ARBA" id="ARBA00023211"/>
    </source>
</evidence>
<keyword evidence="11" id="KW-0464">Manganese</keyword>
<evidence type="ECO:0000256" key="5">
    <source>
        <dbReference type="ARBA" id="ARBA00012574"/>
    </source>
</evidence>
<dbReference type="GO" id="GO:0070006">
    <property type="term" value="F:metalloaminopeptidase activity"/>
    <property type="evidence" value="ECO:0007669"/>
    <property type="project" value="InterPro"/>
</dbReference>
<dbReference type="Proteomes" id="UP000016933">
    <property type="component" value="Unassembled WGS sequence"/>
</dbReference>
<keyword evidence="10" id="KW-0482">Metalloprotease</keyword>
<dbReference type="InterPro" id="IPR052433">
    <property type="entry name" value="X-Pro_dipept-like"/>
</dbReference>
<evidence type="ECO:0000256" key="6">
    <source>
        <dbReference type="ARBA" id="ARBA00022438"/>
    </source>
</evidence>
<dbReference type="InterPro" id="IPR007865">
    <property type="entry name" value="Aminopep_P_N"/>
</dbReference>
<dbReference type="InterPro" id="IPR036005">
    <property type="entry name" value="Creatinase/aminopeptidase-like"/>
</dbReference>
<dbReference type="GO" id="GO:0006508">
    <property type="term" value="P:proteolysis"/>
    <property type="evidence" value="ECO:0007669"/>
    <property type="project" value="UniProtKB-KW"/>
</dbReference>
<sequence>MSLRFEGGADKYPAKSHARRVADKLNIADGLIILAGTHTANWPNSDMPAPFRQDRYFYYLSGCNEPGCVITYNIERDNLTLWLPPVDSDPRHMLYYGRGSTVAEALAKYDIDDAHYLKPGEHLPAAEEQKQETGCCPVFMISSRLSDFENVSGVKLRMAIDACRVIKDEHEIDLIRRANDITSAAHVKVMEGIHSFKNEAEVEAAYMSVCIARKAKEQAYDPIAGSGSNAATLHYSANVEDFGYGQTIVLDAGCEVECYASDVTRTLPINRMKPGHWPCKEAEDIYNLVEKIQESCIKQMLPGNKYIEITWHAHHVLIKGLLELGLLKGDAAKIFSAGVSMAFLPHGLGHHVGLEVHDVSPVPHPTSPQDRDAYQQYVARTEAAYKQWNPGYISAFSEMDPFQLERFCLALFDKNALQLASVDAPTLEPGMVITVEPGIYFNEPLLEKFLQSPSLSKFVDKEVLKRYVNVGGVRIEDDILITKAGYENLTTAAKGEEMLKVIREAAASA</sequence>
<evidence type="ECO:0000256" key="9">
    <source>
        <dbReference type="ARBA" id="ARBA00022801"/>
    </source>
</evidence>
<dbReference type="Pfam" id="PF00557">
    <property type="entry name" value="Peptidase_M24"/>
    <property type="match status" value="1"/>
</dbReference>
<evidence type="ECO:0000259" key="15">
    <source>
        <dbReference type="SMART" id="SM01011"/>
    </source>
</evidence>
<feature type="domain" description="Aminopeptidase P N-terminal" evidence="15">
    <location>
        <begin position="12"/>
        <end position="164"/>
    </location>
</feature>
<keyword evidence="9" id="KW-0378">Hydrolase</keyword>
<comment type="function">
    <text evidence="3">Catalyzes the removal of a penultimate prolyl residue from the N-termini of peptides.</text>
</comment>
<name>N1PUM3_DOTSN</name>
<reference evidence="17" key="1">
    <citation type="journal article" date="2012" name="PLoS Genet.">
        <title>The genomes of the fungal plant pathogens Cladosporium fulvum and Dothistroma septosporum reveal adaptation to different hosts and lifestyles but also signatures of common ancestry.</title>
        <authorList>
            <person name="de Wit P.J.G.M."/>
            <person name="van der Burgt A."/>
            <person name="Oekmen B."/>
            <person name="Stergiopoulos I."/>
            <person name="Abd-Elsalam K.A."/>
            <person name="Aerts A.L."/>
            <person name="Bahkali A.H."/>
            <person name="Beenen H.G."/>
            <person name="Chettri P."/>
            <person name="Cox M.P."/>
            <person name="Datema E."/>
            <person name="de Vries R.P."/>
            <person name="Dhillon B."/>
            <person name="Ganley A.R."/>
            <person name="Griffiths S.A."/>
            <person name="Guo Y."/>
            <person name="Hamelin R.C."/>
            <person name="Henrissat B."/>
            <person name="Kabir M.S."/>
            <person name="Jashni M.K."/>
            <person name="Kema G."/>
            <person name="Klaubauf S."/>
            <person name="Lapidus A."/>
            <person name="Levasseur A."/>
            <person name="Lindquist E."/>
            <person name="Mehrabi R."/>
            <person name="Ohm R.A."/>
            <person name="Owen T.J."/>
            <person name="Salamov A."/>
            <person name="Schwelm A."/>
            <person name="Schijlen E."/>
            <person name="Sun H."/>
            <person name="van den Burg H.A."/>
            <person name="van Ham R.C.H.J."/>
            <person name="Zhang S."/>
            <person name="Goodwin S.B."/>
            <person name="Grigoriev I.V."/>
            <person name="Collemare J."/>
            <person name="Bradshaw R.E."/>
        </authorList>
    </citation>
    <scope>NUCLEOTIDE SEQUENCE [LARGE SCALE GENOMIC DNA]</scope>
    <source>
        <strain evidence="17">NZE10 / CBS 128990</strain>
    </source>
</reference>
<dbReference type="GO" id="GO:0030145">
    <property type="term" value="F:manganese ion binding"/>
    <property type="evidence" value="ECO:0007669"/>
    <property type="project" value="InterPro"/>
</dbReference>
<dbReference type="InterPro" id="IPR029149">
    <property type="entry name" value="Creatin/AminoP/Spt16_N"/>
</dbReference>
<evidence type="ECO:0000256" key="3">
    <source>
        <dbReference type="ARBA" id="ARBA00002443"/>
    </source>
</evidence>
<dbReference type="EMBL" id="KB446536">
    <property type="protein sequence ID" value="EME47171.1"/>
    <property type="molecule type" value="Genomic_DNA"/>
</dbReference>
<dbReference type="InterPro" id="IPR001131">
    <property type="entry name" value="Peptidase_M24B_aminopep-P_CS"/>
</dbReference>
<gene>
    <name evidence="16" type="ORF">DOTSEDRAFT_166002</name>
</gene>
<evidence type="ECO:0000256" key="14">
    <source>
        <dbReference type="RuleBase" id="RU000590"/>
    </source>
</evidence>
<keyword evidence="7" id="KW-0645">Protease</keyword>
<protein>
    <recommendedName>
        <fullName evidence="5">Xaa-Pro aminopeptidase</fullName>
        <ecNumber evidence="5">3.4.11.9</ecNumber>
    </recommendedName>
    <alternativeName>
        <fullName evidence="12">Aminoacylproline aminopeptidase</fullName>
    </alternativeName>
    <alternativeName>
        <fullName evidence="13">Prolidase</fullName>
    </alternativeName>
</protein>
<keyword evidence="6" id="KW-0031">Aminopeptidase</keyword>
<dbReference type="SUPFAM" id="SSF53092">
    <property type="entry name" value="Creatinase/prolidase N-terminal domain"/>
    <property type="match status" value="1"/>
</dbReference>
<dbReference type="STRING" id="675120.N1PUM3"/>
<evidence type="ECO:0000313" key="16">
    <source>
        <dbReference type="EMBL" id="EME47171.1"/>
    </source>
</evidence>
<dbReference type="Gene3D" id="3.40.350.10">
    <property type="entry name" value="Creatinase/prolidase N-terminal domain"/>
    <property type="match status" value="1"/>
</dbReference>
<keyword evidence="17" id="KW-1185">Reference proteome</keyword>
<dbReference type="eggNOG" id="KOG2737">
    <property type="taxonomic scope" value="Eukaryota"/>
</dbReference>
<evidence type="ECO:0000256" key="8">
    <source>
        <dbReference type="ARBA" id="ARBA00022723"/>
    </source>
</evidence>
<dbReference type="PANTHER" id="PTHR43226:SF3">
    <property type="entry name" value="XAA-PRO AMINOPEPTIDASE AN0832-RELATED"/>
    <property type="match status" value="1"/>
</dbReference>
<keyword evidence="8 14" id="KW-0479">Metal-binding</keyword>
<dbReference type="HOGENOM" id="CLU_017266_1_2_1"/>
<organism evidence="16 17">
    <name type="scientific">Dothistroma septosporum (strain NZE10 / CBS 128990)</name>
    <name type="common">Red band needle blight fungus</name>
    <name type="synonym">Mycosphaerella pini</name>
    <dbReference type="NCBI Taxonomy" id="675120"/>
    <lineage>
        <taxon>Eukaryota</taxon>
        <taxon>Fungi</taxon>
        <taxon>Dikarya</taxon>
        <taxon>Ascomycota</taxon>
        <taxon>Pezizomycotina</taxon>
        <taxon>Dothideomycetes</taxon>
        <taxon>Dothideomycetidae</taxon>
        <taxon>Mycosphaerellales</taxon>
        <taxon>Mycosphaerellaceae</taxon>
        <taxon>Dothistroma</taxon>
    </lineage>
</organism>
<reference evidence="16 17" key="2">
    <citation type="journal article" date="2012" name="PLoS Pathog.">
        <title>Diverse lifestyles and strategies of plant pathogenesis encoded in the genomes of eighteen Dothideomycetes fungi.</title>
        <authorList>
            <person name="Ohm R.A."/>
            <person name="Feau N."/>
            <person name="Henrissat B."/>
            <person name="Schoch C.L."/>
            <person name="Horwitz B.A."/>
            <person name="Barry K.W."/>
            <person name="Condon B.J."/>
            <person name="Copeland A.C."/>
            <person name="Dhillon B."/>
            <person name="Glaser F."/>
            <person name="Hesse C.N."/>
            <person name="Kosti I."/>
            <person name="LaButti K."/>
            <person name="Lindquist E.A."/>
            <person name="Lucas S."/>
            <person name="Salamov A.A."/>
            <person name="Bradshaw R.E."/>
            <person name="Ciuffetti L."/>
            <person name="Hamelin R.C."/>
            <person name="Kema G.H.J."/>
            <person name="Lawrence C."/>
            <person name="Scott J.A."/>
            <person name="Spatafora J.W."/>
            <person name="Turgeon B.G."/>
            <person name="de Wit P.J.G.M."/>
            <person name="Zhong S."/>
            <person name="Goodwin S.B."/>
            <person name="Grigoriev I.V."/>
        </authorList>
    </citation>
    <scope>NUCLEOTIDE SEQUENCE [LARGE SCALE GENOMIC DNA]</scope>
    <source>
        <strain evidence="17">NZE10 / CBS 128990</strain>
    </source>
</reference>
<comment type="cofactor">
    <cofactor evidence="2">
        <name>Mn(2+)</name>
        <dbReference type="ChEBI" id="CHEBI:29035"/>
    </cofactor>
</comment>
<evidence type="ECO:0000313" key="17">
    <source>
        <dbReference type="Proteomes" id="UP000016933"/>
    </source>
</evidence>
<dbReference type="InterPro" id="IPR000994">
    <property type="entry name" value="Pept_M24"/>
</dbReference>
<dbReference type="PANTHER" id="PTHR43226">
    <property type="entry name" value="XAA-PRO AMINOPEPTIDASE 3"/>
    <property type="match status" value="1"/>
</dbReference>
<dbReference type="Pfam" id="PF05195">
    <property type="entry name" value="AMP_N"/>
    <property type="match status" value="1"/>
</dbReference>
<evidence type="ECO:0000256" key="10">
    <source>
        <dbReference type="ARBA" id="ARBA00023049"/>
    </source>
</evidence>
<evidence type="ECO:0000256" key="13">
    <source>
        <dbReference type="ARBA" id="ARBA00032413"/>
    </source>
</evidence>
<dbReference type="OMA" id="YELRMIR"/>
<dbReference type="OrthoDB" id="10261878at2759"/>
<evidence type="ECO:0000256" key="4">
    <source>
        <dbReference type="ARBA" id="ARBA00008766"/>
    </source>
</evidence>
<comment type="similarity">
    <text evidence="4 14">Belongs to the peptidase M24B family.</text>
</comment>
<evidence type="ECO:0000256" key="2">
    <source>
        <dbReference type="ARBA" id="ARBA00001936"/>
    </source>
</evidence>
<dbReference type="Gene3D" id="3.90.230.10">
    <property type="entry name" value="Creatinase/methionine aminopeptidase superfamily"/>
    <property type="match status" value="1"/>
</dbReference>
<dbReference type="AlphaFoldDB" id="N1PUM3"/>
<dbReference type="EC" id="3.4.11.9" evidence="5"/>
<accession>N1PUM3</accession>
<comment type="catalytic activity">
    <reaction evidence="1">
        <text>Release of any N-terminal amino acid, including proline, that is linked to proline, even from a dipeptide or tripeptide.</text>
        <dbReference type="EC" id="3.4.11.9"/>
    </reaction>
</comment>
<dbReference type="SMART" id="SM01011">
    <property type="entry name" value="AMP_N"/>
    <property type="match status" value="1"/>
</dbReference>
<dbReference type="SUPFAM" id="SSF55920">
    <property type="entry name" value="Creatinase/aminopeptidase"/>
    <property type="match status" value="1"/>
</dbReference>
<evidence type="ECO:0000256" key="7">
    <source>
        <dbReference type="ARBA" id="ARBA00022670"/>
    </source>
</evidence>
<evidence type="ECO:0000256" key="12">
    <source>
        <dbReference type="ARBA" id="ARBA00030849"/>
    </source>
</evidence>